<dbReference type="Gene3D" id="3.30.980.10">
    <property type="entry name" value="Threonyl-trna Synthetase, Chain A, domain 2"/>
    <property type="match status" value="1"/>
</dbReference>
<comment type="caution">
    <text evidence="9">The sequence shown here is derived from an EMBL/GenBank/DDBJ whole genome shotgun (WGS) entry which is preliminary data.</text>
</comment>
<dbReference type="InterPro" id="IPR051335">
    <property type="entry name" value="Alanyl-tRNA_Editing_Enzymes"/>
</dbReference>
<evidence type="ECO:0000313" key="9">
    <source>
        <dbReference type="EMBL" id="KAK2177433.1"/>
    </source>
</evidence>
<accession>A0AAD9KVB5</accession>
<organism evidence="9 10">
    <name type="scientific">Ridgeia piscesae</name>
    <name type="common">Tubeworm</name>
    <dbReference type="NCBI Taxonomy" id="27915"/>
    <lineage>
        <taxon>Eukaryota</taxon>
        <taxon>Metazoa</taxon>
        <taxon>Spiralia</taxon>
        <taxon>Lophotrochozoa</taxon>
        <taxon>Annelida</taxon>
        <taxon>Polychaeta</taxon>
        <taxon>Sedentaria</taxon>
        <taxon>Canalipalpata</taxon>
        <taxon>Sabellida</taxon>
        <taxon>Siboglinidae</taxon>
        <taxon>Ridgeia</taxon>
    </lineage>
</organism>
<sequence length="368" mass="40863">MAKHVNQNLKCSSLTVQINDVDVVKVTRRGATAVHLVTDAVAVDSDAAVTLDWARRWDHMQQHSGQHLITAVAERTFGYKTTSWNLGGQTSFIELDTDSMTSDLMSQLETDVNQMIRQCLSVSTTLYEDKSAPELLEAHTRGLPDDHVGPVRVVAIQGLDANMCCGTHVSNLSHLQVIKLLAVEKGKKGKQNLVFVVGDRVLGYLGRCYAREKSFTTLLGGCPEEHLQLVEKLQKSYRVTNKHSTSLLRDVAELECDKFKAKTNKEPLFVLHRREGDTEFMNSVVQRLADEEVLLFLTTGDEKGAGMFMLAGREEIVGELGPRVAEILDGKGGGKKGRFQGKANKLSRRAEAEKLLWDYISAHKDTEQ</sequence>
<evidence type="ECO:0000256" key="4">
    <source>
        <dbReference type="ARBA" id="ARBA00022490"/>
    </source>
</evidence>
<keyword evidence="10" id="KW-1185">Reference proteome</keyword>
<dbReference type="PANTHER" id="PTHR43462">
    <property type="entry name" value="ALANYL-TRNA EDITING PROTEIN"/>
    <property type="match status" value="1"/>
</dbReference>
<comment type="similarity">
    <text evidence="3">Belongs to the class-II aminoacyl-tRNA synthetase family. Alax-L subfamily.</text>
</comment>
<gene>
    <name evidence="9" type="ORF">NP493_598g01050</name>
</gene>
<dbReference type="FunFam" id="3.30.980.10:FF:000007">
    <property type="entry name" value="alanyl-tRNA editing protein Aarsd1"/>
    <property type="match status" value="1"/>
</dbReference>
<comment type="subcellular location">
    <subcellularLocation>
        <location evidence="2">Cytoplasm</location>
    </subcellularLocation>
</comment>
<keyword evidence="4" id="KW-0963">Cytoplasm</keyword>
<dbReference type="EMBL" id="JAODUO010000598">
    <property type="protein sequence ID" value="KAK2177433.1"/>
    <property type="molecule type" value="Genomic_DNA"/>
</dbReference>
<dbReference type="Pfam" id="PF07973">
    <property type="entry name" value="tRNA_SAD"/>
    <property type="match status" value="1"/>
</dbReference>
<evidence type="ECO:0000256" key="3">
    <source>
        <dbReference type="ARBA" id="ARBA00008429"/>
    </source>
</evidence>
<comment type="cofactor">
    <cofactor evidence="1">
        <name>Zn(2+)</name>
        <dbReference type="ChEBI" id="CHEBI:29105"/>
    </cofactor>
</comment>
<dbReference type="Proteomes" id="UP001209878">
    <property type="component" value="Unassembled WGS sequence"/>
</dbReference>
<reference evidence="9" key="1">
    <citation type="journal article" date="2023" name="Mol. Biol. Evol.">
        <title>Third-Generation Sequencing Reveals the Adaptive Role of the Epigenome in Three Deep-Sea Polychaetes.</title>
        <authorList>
            <person name="Perez M."/>
            <person name="Aroh O."/>
            <person name="Sun Y."/>
            <person name="Lan Y."/>
            <person name="Juniper S.K."/>
            <person name="Young C.R."/>
            <person name="Angers B."/>
            <person name="Qian P.Y."/>
        </authorList>
    </citation>
    <scope>NUCLEOTIDE SEQUENCE</scope>
    <source>
        <strain evidence="9">R07B-5</strain>
    </source>
</reference>
<protein>
    <recommendedName>
        <fullName evidence="8">Threonyl/alanyl tRNA synthetase SAD domain-containing protein</fullName>
    </recommendedName>
</protein>
<keyword evidence="5" id="KW-0479">Metal-binding</keyword>
<dbReference type="GO" id="GO:0002196">
    <property type="term" value="F:Ser-tRNA(Ala) deacylase activity"/>
    <property type="evidence" value="ECO:0007669"/>
    <property type="project" value="TreeGrafter"/>
</dbReference>
<dbReference type="AlphaFoldDB" id="A0AAD9KVB5"/>
<dbReference type="SUPFAM" id="SSF55186">
    <property type="entry name" value="ThrRS/AlaRS common domain"/>
    <property type="match status" value="1"/>
</dbReference>
<proteinExistence type="inferred from homology"/>
<keyword evidence="6" id="KW-0862">Zinc</keyword>
<dbReference type="GO" id="GO:0006412">
    <property type="term" value="P:translation"/>
    <property type="evidence" value="ECO:0007669"/>
    <property type="project" value="UniProtKB-KW"/>
</dbReference>
<evidence type="ECO:0000256" key="2">
    <source>
        <dbReference type="ARBA" id="ARBA00004496"/>
    </source>
</evidence>
<dbReference type="InterPro" id="IPR012947">
    <property type="entry name" value="tRNA_SAD"/>
</dbReference>
<dbReference type="GO" id="GO:0005524">
    <property type="term" value="F:ATP binding"/>
    <property type="evidence" value="ECO:0007669"/>
    <property type="project" value="InterPro"/>
</dbReference>
<dbReference type="SMART" id="SM00863">
    <property type="entry name" value="tRNA_SAD"/>
    <property type="match status" value="1"/>
</dbReference>
<evidence type="ECO:0000256" key="6">
    <source>
        <dbReference type="ARBA" id="ARBA00022833"/>
    </source>
</evidence>
<dbReference type="PANTHER" id="PTHR43462:SF1">
    <property type="entry name" value="ALANYL-TRNA EDITING PROTEIN AARSD1"/>
    <property type="match status" value="1"/>
</dbReference>
<evidence type="ECO:0000256" key="7">
    <source>
        <dbReference type="ARBA" id="ARBA00022917"/>
    </source>
</evidence>
<name>A0AAD9KVB5_RIDPI</name>
<evidence type="ECO:0000256" key="1">
    <source>
        <dbReference type="ARBA" id="ARBA00001947"/>
    </source>
</evidence>
<evidence type="ECO:0000259" key="8">
    <source>
        <dbReference type="SMART" id="SM00863"/>
    </source>
</evidence>
<dbReference type="GO" id="GO:0043039">
    <property type="term" value="P:tRNA aminoacylation"/>
    <property type="evidence" value="ECO:0007669"/>
    <property type="project" value="InterPro"/>
</dbReference>
<keyword evidence="7" id="KW-0648">Protein biosynthesis</keyword>
<dbReference type="GO" id="GO:0046872">
    <property type="term" value="F:metal ion binding"/>
    <property type="evidence" value="ECO:0007669"/>
    <property type="project" value="UniProtKB-KW"/>
</dbReference>
<dbReference type="GO" id="GO:0004812">
    <property type="term" value="F:aminoacyl-tRNA ligase activity"/>
    <property type="evidence" value="ECO:0007669"/>
    <property type="project" value="InterPro"/>
</dbReference>
<feature type="domain" description="Threonyl/alanyl tRNA synthetase SAD" evidence="8">
    <location>
        <begin position="151"/>
        <end position="194"/>
    </location>
</feature>
<evidence type="ECO:0000256" key="5">
    <source>
        <dbReference type="ARBA" id="ARBA00022723"/>
    </source>
</evidence>
<evidence type="ECO:0000313" key="10">
    <source>
        <dbReference type="Proteomes" id="UP001209878"/>
    </source>
</evidence>
<dbReference type="InterPro" id="IPR018163">
    <property type="entry name" value="Thr/Ala-tRNA-synth_IIc_edit"/>
</dbReference>
<dbReference type="GO" id="GO:0005737">
    <property type="term" value="C:cytoplasm"/>
    <property type="evidence" value="ECO:0007669"/>
    <property type="project" value="UniProtKB-SubCell"/>
</dbReference>